<accession>A0ABU1LA92</accession>
<name>A0ABU1LA92_9FLAO</name>
<evidence type="ECO:0000313" key="1">
    <source>
        <dbReference type="EMBL" id="MDR6403638.1"/>
    </source>
</evidence>
<evidence type="ECO:0000313" key="2">
    <source>
        <dbReference type="Proteomes" id="UP001184853"/>
    </source>
</evidence>
<protein>
    <submittedName>
        <fullName evidence="1">Uncharacterized protein</fullName>
    </submittedName>
</protein>
<dbReference type="Proteomes" id="UP001184853">
    <property type="component" value="Unassembled WGS sequence"/>
</dbReference>
<comment type="caution">
    <text evidence="1">The sequence shown here is derived from an EMBL/GenBank/DDBJ whole genome shotgun (WGS) entry which is preliminary data.</text>
</comment>
<organism evidence="1 2">
    <name type="scientific">Chryseobacterium geocarposphaerae</name>
    <dbReference type="NCBI Taxonomy" id="1416776"/>
    <lineage>
        <taxon>Bacteria</taxon>
        <taxon>Pseudomonadati</taxon>
        <taxon>Bacteroidota</taxon>
        <taxon>Flavobacteriia</taxon>
        <taxon>Flavobacteriales</taxon>
        <taxon>Weeksellaceae</taxon>
        <taxon>Chryseobacterium group</taxon>
        <taxon>Chryseobacterium</taxon>
    </lineage>
</organism>
<proteinExistence type="predicted"/>
<sequence length="35" mass="4107">MSLLASYFLNLFKLIENLTTKDTKAIIELFKVQLF</sequence>
<dbReference type="EMBL" id="JAVDQS010000001">
    <property type="protein sequence ID" value="MDR6403638.1"/>
    <property type="molecule type" value="Genomic_DNA"/>
</dbReference>
<keyword evidence="2" id="KW-1185">Reference proteome</keyword>
<gene>
    <name evidence="1" type="ORF">J2781_000542</name>
</gene>
<reference evidence="1 2" key="1">
    <citation type="submission" date="2023-07" db="EMBL/GenBank/DDBJ databases">
        <title>Sorghum-associated microbial communities from plants grown in Nebraska, USA.</title>
        <authorList>
            <person name="Schachtman D."/>
        </authorList>
    </citation>
    <scope>NUCLEOTIDE SEQUENCE [LARGE SCALE GENOMIC DNA]</scope>
    <source>
        <strain evidence="1 2">DS1709</strain>
    </source>
</reference>